<evidence type="ECO:0000259" key="4">
    <source>
        <dbReference type="PROSITE" id="PS50893"/>
    </source>
</evidence>
<dbReference type="PROSITE" id="PS00211">
    <property type="entry name" value="ABC_TRANSPORTER_1"/>
    <property type="match status" value="1"/>
</dbReference>
<gene>
    <name evidence="5" type="ORF">FKZ61_11355</name>
</gene>
<protein>
    <submittedName>
        <fullName evidence="5">ABC transporter ATP-binding protein</fullName>
    </submittedName>
</protein>
<dbReference type="Pfam" id="PF00005">
    <property type="entry name" value="ABC_tran"/>
    <property type="match status" value="1"/>
</dbReference>
<evidence type="ECO:0000256" key="3">
    <source>
        <dbReference type="ARBA" id="ARBA00022840"/>
    </source>
</evidence>
<evidence type="ECO:0000256" key="1">
    <source>
        <dbReference type="ARBA" id="ARBA00022448"/>
    </source>
</evidence>
<dbReference type="OrthoDB" id="9804270at2"/>
<dbReference type="GO" id="GO:0098796">
    <property type="term" value="C:membrane protein complex"/>
    <property type="evidence" value="ECO:0007669"/>
    <property type="project" value="UniProtKB-ARBA"/>
</dbReference>
<dbReference type="GO" id="GO:0022857">
    <property type="term" value="F:transmembrane transporter activity"/>
    <property type="evidence" value="ECO:0007669"/>
    <property type="project" value="TreeGrafter"/>
</dbReference>
<dbReference type="SUPFAM" id="SSF52540">
    <property type="entry name" value="P-loop containing nucleoside triphosphate hydrolases"/>
    <property type="match status" value="1"/>
</dbReference>
<dbReference type="SMART" id="SM00382">
    <property type="entry name" value="AAA"/>
    <property type="match status" value="1"/>
</dbReference>
<keyword evidence="1" id="KW-0813">Transport</keyword>
<reference evidence="5 6" key="1">
    <citation type="submission" date="2019-06" db="EMBL/GenBank/DDBJ databases">
        <title>Genome sequence of Litorilinea aerophila BAA-2444.</title>
        <authorList>
            <person name="Maclea K.S."/>
            <person name="Maurais E.G."/>
            <person name="Iannazzi L.C."/>
        </authorList>
    </citation>
    <scope>NUCLEOTIDE SEQUENCE [LARGE SCALE GENOMIC DNA]</scope>
    <source>
        <strain evidence="5 6">ATCC BAA-2444</strain>
    </source>
</reference>
<dbReference type="InParanoid" id="A0A540VG51"/>
<dbReference type="PANTHER" id="PTHR24220">
    <property type="entry name" value="IMPORT ATP-BINDING PROTEIN"/>
    <property type="match status" value="1"/>
</dbReference>
<sequence>METVDLWRIYRLGDQEIPALRGINLRIYEAEFIALKGRSGSGKTTLLNCLGGLDKPTRGEVRIFGQEIAKWNERQLTNWRRHQVGFIFQSLGLLPALSAYENVELMLRMIGVKGKERHRRTVECLELVGLGKWMDHRPYELSGGQQQRVAVARALANRPSLILADEPTGELDSKTGREILTLFRTIVREQKVTMLMATHDSLVDEHVDKVLHLRDGQIVTQAEYDAELAPDETDSAQQPAAVP</sequence>
<dbReference type="GO" id="GO:0005886">
    <property type="term" value="C:plasma membrane"/>
    <property type="evidence" value="ECO:0007669"/>
    <property type="project" value="TreeGrafter"/>
</dbReference>
<feature type="domain" description="ABC transporter" evidence="4">
    <location>
        <begin position="1"/>
        <end position="240"/>
    </location>
</feature>
<dbReference type="FunFam" id="3.40.50.300:FF:000032">
    <property type="entry name" value="Export ABC transporter ATP-binding protein"/>
    <property type="match status" value="1"/>
</dbReference>
<dbReference type="PANTHER" id="PTHR24220:SF86">
    <property type="entry name" value="ABC TRANSPORTER ABCH.1"/>
    <property type="match status" value="1"/>
</dbReference>
<dbReference type="Gene3D" id="3.40.50.300">
    <property type="entry name" value="P-loop containing nucleotide triphosphate hydrolases"/>
    <property type="match status" value="1"/>
</dbReference>
<accession>A0A540VG51</accession>
<dbReference type="InterPro" id="IPR015854">
    <property type="entry name" value="ABC_transpr_LolD-like"/>
</dbReference>
<dbReference type="InterPro" id="IPR017911">
    <property type="entry name" value="MacB-like_ATP-bd"/>
</dbReference>
<dbReference type="PROSITE" id="PS50893">
    <property type="entry name" value="ABC_TRANSPORTER_2"/>
    <property type="match status" value="1"/>
</dbReference>
<dbReference type="CDD" id="cd03255">
    <property type="entry name" value="ABC_MJ0796_LolCDE_FtsE"/>
    <property type="match status" value="1"/>
</dbReference>
<dbReference type="EMBL" id="VIGC01000012">
    <property type="protein sequence ID" value="TQE95740.1"/>
    <property type="molecule type" value="Genomic_DNA"/>
</dbReference>
<keyword evidence="2" id="KW-0547">Nucleotide-binding</keyword>
<keyword evidence="3 5" id="KW-0067">ATP-binding</keyword>
<dbReference type="InterPro" id="IPR003439">
    <property type="entry name" value="ABC_transporter-like_ATP-bd"/>
</dbReference>
<proteinExistence type="predicted"/>
<dbReference type="InterPro" id="IPR003593">
    <property type="entry name" value="AAA+_ATPase"/>
</dbReference>
<evidence type="ECO:0000313" key="6">
    <source>
        <dbReference type="Proteomes" id="UP000317371"/>
    </source>
</evidence>
<evidence type="ECO:0000256" key="2">
    <source>
        <dbReference type="ARBA" id="ARBA00022741"/>
    </source>
</evidence>
<dbReference type="InterPro" id="IPR017871">
    <property type="entry name" value="ABC_transporter-like_CS"/>
</dbReference>
<dbReference type="Proteomes" id="UP000317371">
    <property type="component" value="Unassembled WGS sequence"/>
</dbReference>
<dbReference type="InterPro" id="IPR027417">
    <property type="entry name" value="P-loop_NTPase"/>
</dbReference>
<comment type="caution">
    <text evidence="5">The sequence shown here is derived from an EMBL/GenBank/DDBJ whole genome shotgun (WGS) entry which is preliminary data.</text>
</comment>
<dbReference type="AlphaFoldDB" id="A0A540VG51"/>
<organism evidence="5 6">
    <name type="scientific">Litorilinea aerophila</name>
    <dbReference type="NCBI Taxonomy" id="1204385"/>
    <lineage>
        <taxon>Bacteria</taxon>
        <taxon>Bacillati</taxon>
        <taxon>Chloroflexota</taxon>
        <taxon>Caldilineae</taxon>
        <taxon>Caldilineales</taxon>
        <taxon>Caldilineaceae</taxon>
        <taxon>Litorilinea</taxon>
    </lineage>
</organism>
<keyword evidence="6" id="KW-1185">Reference proteome</keyword>
<dbReference type="GO" id="GO:0016887">
    <property type="term" value="F:ATP hydrolysis activity"/>
    <property type="evidence" value="ECO:0007669"/>
    <property type="project" value="InterPro"/>
</dbReference>
<evidence type="ECO:0000313" key="5">
    <source>
        <dbReference type="EMBL" id="TQE95740.1"/>
    </source>
</evidence>
<name>A0A540VG51_9CHLR</name>
<dbReference type="GO" id="GO:0005524">
    <property type="term" value="F:ATP binding"/>
    <property type="evidence" value="ECO:0007669"/>
    <property type="project" value="UniProtKB-KW"/>
</dbReference>